<accession>A0A8E2B1M7</accession>
<evidence type="ECO:0000313" key="2">
    <source>
        <dbReference type="EMBL" id="OCH93094.1"/>
    </source>
</evidence>
<name>A0A8E2B1M7_9APHY</name>
<dbReference type="AlphaFoldDB" id="A0A8E2B1M7"/>
<feature type="transmembrane region" description="Helical" evidence="1">
    <location>
        <begin position="91"/>
        <end position="112"/>
    </location>
</feature>
<feature type="transmembrane region" description="Helical" evidence="1">
    <location>
        <begin position="51"/>
        <end position="71"/>
    </location>
</feature>
<proteinExistence type="predicted"/>
<reference evidence="2 3" key="1">
    <citation type="submission" date="2016-07" db="EMBL/GenBank/DDBJ databases">
        <title>Draft genome of the white-rot fungus Obba rivulosa 3A-2.</title>
        <authorList>
            <consortium name="DOE Joint Genome Institute"/>
            <person name="Miettinen O."/>
            <person name="Riley R."/>
            <person name="Acob R."/>
            <person name="Barry K."/>
            <person name="Cullen D."/>
            <person name="De Vries R."/>
            <person name="Hainaut M."/>
            <person name="Hatakka A."/>
            <person name="Henrissat B."/>
            <person name="Hilden K."/>
            <person name="Kuo R."/>
            <person name="Labutti K."/>
            <person name="Lipzen A."/>
            <person name="Makela M.R."/>
            <person name="Sandor L."/>
            <person name="Spatafora J.W."/>
            <person name="Grigoriev I.V."/>
            <person name="Hibbett D.S."/>
        </authorList>
    </citation>
    <scope>NUCLEOTIDE SEQUENCE [LARGE SCALE GENOMIC DNA]</scope>
    <source>
        <strain evidence="2 3">3A-2</strain>
    </source>
</reference>
<dbReference type="OrthoDB" id="2562239at2759"/>
<keyword evidence="1" id="KW-1133">Transmembrane helix</keyword>
<feature type="transmembrane region" description="Helical" evidence="1">
    <location>
        <begin position="244"/>
        <end position="267"/>
    </location>
</feature>
<dbReference type="Proteomes" id="UP000250043">
    <property type="component" value="Unassembled WGS sequence"/>
</dbReference>
<organism evidence="2 3">
    <name type="scientific">Obba rivulosa</name>
    <dbReference type="NCBI Taxonomy" id="1052685"/>
    <lineage>
        <taxon>Eukaryota</taxon>
        <taxon>Fungi</taxon>
        <taxon>Dikarya</taxon>
        <taxon>Basidiomycota</taxon>
        <taxon>Agaricomycotina</taxon>
        <taxon>Agaricomycetes</taxon>
        <taxon>Polyporales</taxon>
        <taxon>Gelatoporiaceae</taxon>
        <taxon>Obba</taxon>
    </lineage>
</organism>
<evidence type="ECO:0000256" key="1">
    <source>
        <dbReference type="SAM" id="Phobius"/>
    </source>
</evidence>
<keyword evidence="1" id="KW-0472">Membrane</keyword>
<feature type="transmembrane region" description="Helical" evidence="1">
    <location>
        <begin position="173"/>
        <end position="196"/>
    </location>
</feature>
<keyword evidence="3" id="KW-1185">Reference proteome</keyword>
<protein>
    <submittedName>
        <fullName evidence="2">Uncharacterized protein</fullName>
    </submittedName>
</protein>
<feature type="transmembrane region" description="Helical" evidence="1">
    <location>
        <begin position="287"/>
        <end position="309"/>
    </location>
</feature>
<gene>
    <name evidence="2" type="ORF">OBBRIDRAFT_790560</name>
</gene>
<keyword evidence="1" id="KW-0812">Transmembrane</keyword>
<feature type="transmembrane region" description="Helical" evidence="1">
    <location>
        <begin position="216"/>
        <end position="235"/>
    </location>
</feature>
<evidence type="ECO:0000313" key="3">
    <source>
        <dbReference type="Proteomes" id="UP000250043"/>
    </source>
</evidence>
<feature type="transmembrane region" description="Helical" evidence="1">
    <location>
        <begin position="22"/>
        <end position="44"/>
    </location>
</feature>
<dbReference type="EMBL" id="KV722359">
    <property type="protein sequence ID" value="OCH93094.1"/>
    <property type="molecule type" value="Genomic_DNA"/>
</dbReference>
<sequence>MSSQGTFEFPSPVGGIPLSRDFAPSIIFAILYASLLPAFAYRLIKKDSRTYVLLGCLFFCIERVVVFSFRAEESHDTSDGTSEFFLTYMQTTWGVGFITIAQDWIVVLRAFLVNSTKGAPDGDAFDTSADSDIERPLTALASDMRCPSPSHRAGFHEGSGVDKPRERFWFRRILGFGSLALFATNIVDTVAGALYWNALRSAGAAKATQQLRYVGTGLAFFYIVAMFATALWACFTHRVPSKPALYHALISILLMIIAVYRLVVMRFQTTALLSDAPGSLNSASSKTSFYVLHVLPEWIATLLLVSINVREWYGTGLKGDSNFWEGKGGKGGLFSFMRLGRKA</sequence>